<feature type="transmembrane region" description="Helical" evidence="1">
    <location>
        <begin position="66"/>
        <end position="86"/>
    </location>
</feature>
<keyword evidence="1" id="KW-1133">Transmembrane helix</keyword>
<accession>A0A0G9HE06</accession>
<organism evidence="2 3">
    <name type="scientific">Dyella japonica DSM 16301</name>
    <dbReference type="NCBI Taxonomy" id="1440762"/>
    <lineage>
        <taxon>Bacteria</taxon>
        <taxon>Pseudomonadati</taxon>
        <taxon>Pseudomonadota</taxon>
        <taxon>Gammaproteobacteria</taxon>
        <taxon>Lysobacterales</taxon>
        <taxon>Rhodanobacteraceae</taxon>
        <taxon>Dyella</taxon>
    </lineage>
</organism>
<dbReference type="PATRIC" id="fig|1440762.4.peg.2013"/>
<dbReference type="STRING" id="1440762.Y882_01765"/>
<evidence type="ECO:0000313" key="2">
    <source>
        <dbReference type="EMBL" id="KLD65922.1"/>
    </source>
</evidence>
<evidence type="ECO:0000313" key="3">
    <source>
        <dbReference type="Proteomes" id="UP000035481"/>
    </source>
</evidence>
<sequence>MLAAIRRVQTWAERRLPALTRYKRTEPLPIVLHRRRVYIVPTAFGAAFTVLLLIMLVGALNYTNNAALMLTCLLGSATSASMLIAFRSLDGLKLTGIRQGQAIAGEPMAITLVFSGSGHAHLSVHADMNDQAEAFTVEAHGETLVSLQLDTHRRGWRPMPRIKLWSNWPLGLFHAWSWIHPDQSVLVWPHPETGGPPPVMPGDASQQQRLHQGEDIAALRAYRAGDPQRHIAWKHSARHDNLLVKDFEQPEAQEEWHLDWRQLAQLSPESRIERLARWLGEAETVGRPTSLWLPTEDISLGHGRSHYSHCMNALARMP</sequence>
<feature type="transmembrane region" description="Helical" evidence="1">
    <location>
        <begin position="37"/>
        <end position="60"/>
    </location>
</feature>
<keyword evidence="1" id="KW-0472">Membrane</keyword>
<comment type="caution">
    <text evidence="2">The sequence shown here is derived from an EMBL/GenBank/DDBJ whole genome shotgun (WGS) entry which is preliminary data.</text>
</comment>
<name>A0A0G9HE06_9GAMM</name>
<gene>
    <name evidence="2" type="ORF">Y882_01765</name>
</gene>
<protein>
    <submittedName>
        <fullName evidence="2">Uncharacterized protein</fullName>
    </submittedName>
</protein>
<dbReference type="PANTHER" id="PTHR34351:SF1">
    <property type="entry name" value="SLR1927 PROTEIN"/>
    <property type="match status" value="1"/>
</dbReference>
<dbReference type="PANTHER" id="PTHR34351">
    <property type="entry name" value="SLR1927 PROTEIN-RELATED"/>
    <property type="match status" value="1"/>
</dbReference>
<dbReference type="AlphaFoldDB" id="A0A0G9HE06"/>
<dbReference type="EMBL" id="JPLA01000003">
    <property type="protein sequence ID" value="KLD65922.1"/>
    <property type="molecule type" value="Genomic_DNA"/>
</dbReference>
<evidence type="ECO:0000256" key="1">
    <source>
        <dbReference type="SAM" id="Phobius"/>
    </source>
</evidence>
<dbReference type="OrthoDB" id="5298497at2"/>
<dbReference type="Proteomes" id="UP000035481">
    <property type="component" value="Unassembled WGS sequence"/>
</dbReference>
<reference evidence="2 3" key="1">
    <citation type="journal article" date="2015" name="Antonie Van Leeuwenhoek">
        <title>A phylogenomic and molecular marker based taxonomic framework for the order Xanthomonadales: proposal to transfer the families Algiphilaceae and Solimonadaceae to the order Nevskiales ord. nov. and to create a new family within the order Xanthomonadales, the family Rhodanobacteraceae fam. nov., containing the genus Rhodanobacter and its closest relatives.</title>
        <authorList>
            <person name="Naushad S."/>
            <person name="Adeolu M."/>
            <person name="Wong S."/>
            <person name="Sohail M."/>
            <person name="Schellhorn H.E."/>
            <person name="Gupta R.S."/>
        </authorList>
    </citation>
    <scope>NUCLEOTIDE SEQUENCE [LARGE SCALE GENOMIC DNA]</scope>
    <source>
        <strain evidence="2 3">DSM 16301</strain>
    </source>
</reference>
<keyword evidence="1" id="KW-0812">Transmembrane</keyword>
<dbReference type="RefSeq" id="WP_046970137.1">
    <property type="nucleotide sequence ID" value="NZ_JPLA01000003.1"/>
</dbReference>
<proteinExistence type="predicted"/>